<reference evidence="1 2" key="1">
    <citation type="submission" date="2024-02" db="EMBL/GenBank/DDBJ databases">
        <title>Genome and pathogenicity analysis of Helicobacter mastomyrinus isolated from mice.</title>
        <authorList>
            <person name="Zhu L."/>
        </authorList>
    </citation>
    <scope>NUCLEOTIDE SEQUENCE [LARGE SCALE GENOMIC DNA]</scope>
    <source>
        <strain evidence="1 2">Hm-17</strain>
    </source>
</reference>
<dbReference type="Proteomes" id="UP001434737">
    <property type="component" value="Chromosome"/>
</dbReference>
<proteinExistence type="predicted"/>
<organism evidence="1 2">
    <name type="scientific">Helicobacter mastomyrinus</name>
    <dbReference type="NCBI Taxonomy" id="287948"/>
    <lineage>
        <taxon>Bacteria</taxon>
        <taxon>Pseudomonadati</taxon>
        <taxon>Campylobacterota</taxon>
        <taxon>Epsilonproteobacteria</taxon>
        <taxon>Campylobacterales</taxon>
        <taxon>Helicobacteraceae</taxon>
        <taxon>Helicobacter</taxon>
    </lineage>
</organism>
<dbReference type="RefSeq" id="WP_343353085.1">
    <property type="nucleotide sequence ID" value="NZ_CP145316.1"/>
</dbReference>
<protein>
    <recommendedName>
        <fullName evidence="3">Periplasmic protein</fullName>
    </recommendedName>
</protein>
<evidence type="ECO:0000313" key="2">
    <source>
        <dbReference type="Proteomes" id="UP001434737"/>
    </source>
</evidence>
<gene>
    <name evidence="1" type="ORF">V3I05_06865</name>
</gene>
<dbReference type="EMBL" id="CP145316">
    <property type="protein sequence ID" value="XAM17405.1"/>
    <property type="molecule type" value="Genomic_DNA"/>
</dbReference>
<evidence type="ECO:0008006" key="3">
    <source>
        <dbReference type="Google" id="ProtNLM"/>
    </source>
</evidence>
<name>A0ABZ3F4T6_9HELI</name>
<accession>A0ABZ3F4T6</accession>
<keyword evidence="2" id="KW-1185">Reference proteome</keyword>
<evidence type="ECO:0000313" key="1">
    <source>
        <dbReference type="EMBL" id="XAM17405.1"/>
    </source>
</evidence>
<sequence length="171" mass="19924">MKQIMKRGKSFHKWGMRNWLITIFLCVGLYGANILDEIPHNESFEDVEVEILISYKMTSRNNLAERESYSVSHVMNYQGDKNHKVAGECEIDASKYPIMDDMPYFITTILKREKEQMLECLFAHEVYVRESTAGRNNSLNSRVRLEIAPTRVRAKLVDKSIIVYILSKENV</sequence>